<name>A0ACC7NN81_9BURK</name>
<protein>
    <submittedName>
        <fullName evidence="1">Uncharacterized protein</fullName>
    </submittedName>
</protein>
<dbReference type="EMBL" id="JAQQDW010000136">
    <property type="protein sequence ID" value="MFM0108749.1"/>
    <property type="molecule type" value="Genomic_DNA"/>
</dbReference>
<proteinExistence type="predicted"/>
<organism evidence="1 2">
    <name type="scientific">Paraburkholderia rhynchosiae</name>
    <dbReference type="NCBI Taxonomy" id="487049"/>
    <lineage>
        <taxon>Bacteria</taxon>
        <taxon>Pseudomonadati</taxon>
        <taxon>Pseudomonadota</taxon>
        <taxon>Betaproteobacteria</taxon>
        <taxon>Burkholderiales</taxon>
        <taxon>Burkholderiaceae</taxon>
        <taxon>Paraburkholderia</taxon>
    </lineage>
</organism>
<comment type="caution">
    <text evidence="1">The sequence shown here is derived from an EMBL/GenBank/DDBJ whole genome shotgun (WGS) entry which is preliminary data.</text>
</comment>
<keyword evidence="2" id="KW-1185">Reference proteome</keyword>
<gene>
    <name evidence="1" type="ORF">PQR01_36450</name>
</gene>
<reference evidence="1 2" key="1">
    <citation type="journal article" date="2024" name="Chem. Sci.">
        <title>Discovery of megapolipeptins by genome mining of a Burkholderiales bacteria collection.</title>
        <authorList>
            <person name="Paulo B.S."/>
            <person name="Recchia M.J.J."/>
            <person name="Lee S."/>
            <person name="Fergusson C.H."/>
            <person name="Romanowski S.B."/>
            <person name="Hernandez A."/>
            <person name="Krull N."/>
            <person name="Liu D.Y."/>
            <person name="Cavanagh H."/>
            <person name="Bos A."/>
            <person name="Gray C.A."/>
            <person name="Murphy B.T."/>
            <person name="Linington R.G."/>
            <person name="Eustaquio A.S."/>
        </authorList>
    </citation>
    <scope>NUCLEOTIDE SEQUENCE [LARGE SCALE GENOMIC DNA]</scope>
    <source>
        <strain evidence="1 2">RL18-126-BIB-B</strain>
    </source>
</reference>
<sequence>MAMINTAGREQEFVRSLGAFEEIYWRFSQSGPRGFAYAMEVDGRTSINSWRDALDALQQSQPLFSVSIDTIAGGIPFFRRVDNAPIPLRVVEEHAGGSWQAEMARELYTPFSGNETPLLRGVLVRRPDRSVFIICAHHSISDGMSMSAAMCDLFRALTGDALDRHPLLPALEEQLGIARAPLRTPLPETLPAGPPVAFRGPDPAPPEISNLALSANLTCTLAERARIERTTVHGALCSAVLHAGRSLSAEWQEKPVRIFSNIDCRKEAGVGRASAMYFGAGILSVEAAALHDFWVTARRFTTALASQKSREALQGAAMAMTDAVVRGMDVQATLDFLANGLSFEAIISNIGRIGFDGGTKDLTLRSIWGSAFLTGVVDEQIIGIGTLNGHLNMLYTSYTPMKGFLAKVEALLRVACGH</sequence>
<evidence type="ECO:0000313" key="2">
    <source>
        <dbReference type="Proteomes" id="UP001629235"/>
    </source>
</evidence>
<evidence type="ECO:0000313" key="1">
    <source>
        <dbReference type="EMBL" id="MFM0108749.1"/>
    </source>
</evidence>
<dbReference type="Proteomes" id="UP001629235">
    <property type="component" value="Unassembled WGS sequence"/>
</dbReference>
<accession>A0ACC7NN81</accession>